<evidence type="ECO:0000313" key="4">
    <source>
        <dbReference type="Proteomes" id="UP000494206"/>
    </source>
</evidence>
<dbReference type="InterPro" id="IPR035445">
    <property type="entry name" value="GYF-like_dom_sf"/>
</dbReference>
<dbReference type="OrthoDB" id="48509at2759"/>
<evidence type="ECO:0000313" key="3">
    <source>
        <dbReference type="EMBL" id="CAB3397047.1"/>
    </source>
</evidence>
<dbReference type="Pfam" id="PF02213">
    <property type="entry name" value="GYF"/>
    <property type="match status" value="1"/>
</dbReference>
<comment type="caution">
    <text evidence="3">The sequence shown here is derived from an EMBL/GenBank/DDBJ whole genome shotgun (WGS) entry which is preliminary data.</text>
</comment>
<sequence length="253" mass="28509">MVSKSNPQPVNETRWYYMGPDNECYGPYTNKDMTFWTQSGYFSECLPVRTENETQYHTLGEWTTFCGGTLPFLLGNVHSMESFVQQFNMRPQGPPGPPMMIMPTGVPPYPPPVRFPHSFVTLPPIHHQMGPNGQTQHQMHSQPPSEPIDAGSLSHTPDSEKDIRGIEFLASQQSKNSWLQELGLLPRNNALHQQQQMQRNAYVQEGPQMQHAQTETDKASLRDSSTQTEPLQLSKANAIRVLSELFGSAVVIN</sequence>
<dbReference type="SMART" id="SM00444">
    <property type="entry name" value="GYF"/>
    <property type="match status" value="1"/>
</dbReference>
<dbReference type="InterPro" id="IPR003169">
    <property type="entry name" value="GYF"/>
</dbReference>
<dbReference type="PROSITE" id="PS50829">
    <property type="entry name" value="GYF"/>
    <property type="match status" value="1"/>
</dbReference>
<feature type="domain" description="GYF" evidence="2">
    <location>
        <begin position="12"/>
        <end position="60"/>
    </location>
</feature>
<gene>
    <name evidence="3" type="ORF">CBOVIS_LOCUS517</name>
</gene>
<dbReference type="AlphaFoldDB" id="A0A8S1EBP5"/>
<organism evidence="3 4">
    <name type="scientific">Caenorhabditis bovis</name>
    <dbReference type="NCBI Taxonomy" id="2654633"/>
    <lineage>
        <taxon>Eukaryota</taxon>
        <taxon>Metazoa</taxon>
        <taxon>Ecdysozoa</taxon>
        <taxon>Nematoda</taxon>
        <taxon>Chromadorea</taxon>
        <taxon>Rhabditida</taxon>
        <taxon>Rhabditina</taxon>
        <taxon>Rhabditomorpha</taxon>
        <taxon>Rhabditoidea</taxon>
        <taxon>Rhabditidae</taxon>
        <taxon>Peloderinae</taxon>
        <taxon>Caenorhabditis</taxon>
    </lineage>
</organism>
<evidence type="ECO:0000256" key="1">
    <source>
        <dbReference type="SAM" id="MobiDB-lite"/>
    </source>
</evidence>
<dbReference type="Gene3D" id="3.30.1490.40">
    <property type="match status" value="1"/>
</dbReference>
<reference evidence="3 4" key="1">
    <citation type="submission" date="2020-04" db="EMBL/GenBank/DDBJ databases">
        <authorList>
            <person name="Laetsch R D."/>
            <person name="Stevens L."/>
            <person name="Kumar S."/>
            <person name="Blaxter L. M."/>
        </authorList>
    </citation>
    <scope>NUCLEOTIDE SEQUENCE [LARGE SCALE GENOMIC DNA]</scope>
</reference>
<dbReference type="EMBL" id="CADEPM010000001">
    <property type="protein sequence ID" value="CAB3397047.1"/>
    <property type="molecule type" value="Genomic_DNA"/>
</dbReference>
<feature type="region of interest" description="Disordered" evidence="1">
    <location>
        <begin position="123"/>
        <end position="159"/>
    </location>
</feature>
<feature type="region of interest" description="Disordered" evidence="1">
    <location>
        <begin position="205"/>
        <end position="229"/>
    </location>
</feature>
<feature type="compositionally biased region" description="Polar residues" evidence="1">
    <location>
        <begin position="131"/>
        <end position="143"/>
    </location>
</feature>
<evidence type="ECO:0000259" key="2">
    <source>
        <dbReference type="PROSITE" id="PS50829"/>
    </source>
</evidence>
<dbReference type="SUPFAM" id="SSF55277">
    <property type="entry name" value="GYF domain"/>
    <property type="match status" value="1"/>
</dbReference>
<dbReference type="Proteomes" id="UP000494206">
    <property type="component" value="Unassembled WGS sequence"/>
</dbReference>
<name>A0A8S1EBP5_9PELO</name>
<protein>
    <recommendedName>
        <fullName evidence="2">GYF domain-containing protein</fullName>
    </recommendedName>
</protein>
<proteinExistence type="predicted"/>
<accession>A0A8S1EBP5</accession>
<keyword evidence="4" id="KW-1185">Reference proteome</keyword>